<evidence type="ECO:0000313" key="9">
    <source>
        <dbReference type="EMBL" id="CAA0835584.1"/>
    </source>
</evidence>
<dbReference type="EMBL" id="CACSLK010029344">
    <property type="protein sequence ID" value="CAA0835584.1"/>
    <property type="molecule type" value="Genomic_DNA"/>
</dbReference>
<evidence type="ECO:0000256" key="1">
    <source>
        <dbReference type="ARBA" id="ARBA00008434"/>
    </source>
</evidence>
<dbReference type="Gene3D" id="1.10.287.10">
    <property type="entry name" value="S15/NS1, RNA-binding"/>
    <property type="match status" value="1"/>
</dbReference>
<protein>
    <submittedName>
        <fullName evidence="9">40S ribosomal protein S13-2</fullName>
    </submittedName>
</protein>
<evidence type="ECO:0000256" key="4">
    <source>
        <dbReference type="ARBA" id="ARBA00029440"/>
    </source>
</evidence>
<dbReference type="GO" id="GO:0003735">
    <property type="term" value="F:structural constituent of ribosome"/>
    <property type="evidence" value="ECO:0007669"/>
    <property type="project" value="InterPro"/>
</dbReference>
<dbReference type="SMART" id="SM00997">
    <property type="entry name" value="AdoHcyase_NAD"/>
    <property type="match status" value="1"/>
</dbReference>
<dbReference type="SUPFAM" id="SSF51735">
    <property type="entry name" value="NAD(P)-binding Rossmann-fold domains"/>
    <property type="match status" value="1"/>
</dbReference>
<dbReference type="SMART" id="SM01387">
    <property type="entry name" value="Ribosomal_S15"/>
    <property type="match status" value="1"/>
</dbReference>
<dbReference type="Proteomes" id="UP001153555">
    <property type="component" value="Unassembled WGS sequence"/>
</dbReference>
<dbReference type="OrthoDB" id="623277at2759"/>
<dbReference type="InterPro" id="IPR036291">
    <property type="entry name" value="NAD(P)-bd_dom_sf"/>
</dbReference>
<dbReference type="SMART" id="SM01386">
    <property type="entry name" value="Ribosomal_S13_N"/>
    <property type="match status" value="1"/>
</dbReference>
<dbReference type="GO" id="GO:0022627">
    <property type="term" value="C:cytosolic small ribosomal subunit"/>
    <property type="evidence" value="ECO:0007669"/>
    <property type="project" value="TreeGrafter"/>
</dbReference>
<dbReference type="PANTHER" id="PTHR11885">
    <property type="entry name" value="RIBOSOMAL PROTEIN S15P/S13E"/>
    <property type="match status" value="1"/>
</dbReference>
<comment type="similarity">
    <text evidence="1 5">Belongs to the universal ribosomal protein uS15 family.</text>
</comment>
<evidence type="ECO:0000259" key="8">
    <source>
        <dbReference type="SMART" id="SM01386"/>
    </source>
</evidence>
<feature type="region of interest" description="Disordered" evidence="6">
    <location>
        <begin position="1"/>
        <end position="27"/>
    </location>
</feature>
<evidence type="ECO:0000259" key="7">
    <source>
        <dbReference type="SMART" id="SM00997"/>
    </source>
</evidence>
<sequence length="275" mass="30808">MWQSACSSASDAPNSKAHKTASNSRNHCARTRLTKKKVAHFLARFHLLLLLARLLEFDNLYGCRHSLLDGLMRATKMISGKIGVVCGYGDLGNGCASSLKQAGPRVSGATTQHSPGSVSMTSNSTLLMQLPLTRKWSPFLTGPYASRNLIPPPPYKRNLSTWLKTSSQDVKDNMCKFAKKRLTPSQIGVILRDSRGIAQVKSVTRSKILHILKVHGLAREIPEDLYHLIKIAVALRKHLERNMKDKNSKFRLILMESRIHRLARYYSKTKKLPPL</sequence>
<dbReference type="Gene3D" id="3.40.50.720">
    <property type="entry name" value="NAD(P)-binding Rossmann-like Domain"/>
    <property type="match status" value="1"/>
</dbReference>
<dbReference type="AlphaFoldDB" id="A0A9N7NIE7"/>
<feature type="compositionally biased region" description="Polar residues" evidence="6">
    <location>
        <begin position="1"/>
        <end position="13"/>
    </location>
</feature>
<evidence type="ECO:0000256" key="3">
    <source>
        <dbReference type="ARBA" id="ARBA00023274"/>
    </source>
</evidence>
<organism evidence="9 10">
    <name type="scientific">Striga hermonthica</name>
    <name type="common">Purple witchweed</name>
    <name type="synonym">Buchnera hermonthica</name>
    <dbReference type="NCBI Taxonomy" id="68872"/>
    <lineage>
        <taxon>Eukaryota</taxon>
        <taxon>Viridiplantae</taxon>
        <taxon>Streptophyta</taxon>
        <taxon>Embryophyta</taxon>
        <taxon>Tracheophyta</taxon>
        <taxon>Spermatophyta</taxon>
        <taxon>Magnoliopsida</taxon>
        <taxon>eudicotyledons</taxon>
        <taxon>Gunneridae</taxon>
        <taxon>Pentapetalae</taxon>
        <taxon>asterids</taxon>
        <taxon>lamiids</taxon>
        <taxon>Lamiales</taxon>
        <taxon>Orobanchaceae</taxon>
        <taxon>Buchnereae</taxon>
        <taxon>Striga</taxon>
    </lineage>
</organism>
<dbReference type="FunFam" id="1.10.287.10:FF:000003">
    <property type="entry name" value="40S ribosomal protein S13"/>
    <property type="match status" value="1"/>
</dbReference>
<dbReference type="InterPro" id="IPR042172">
    <property type="entry name" value="Adenosylhomocyst_ase-like_sf"/>
</dbReference>
<dbReference type="GO" id="GO:0005730">
    <property type="term" value="C:nucleolus"/>
    <property type="evidence" value="ECO:0007669"/>
    <property type="project" value="TreeGrafter"/>
</dbReference>
<name>A0A9N7NIE7_STRHE</name>
<dbReference type="Pfam" id="PF00670">
    <property type="entry name" value="AdoHcyase_NAD"/>
    <property type="match status" value="1"/>
</dbReference>
<evidence type="ECO:0000256" key="2">
    <source>
        <dbReference type="ARBA" id="ARBA00022980"/>
    </source>
</evidence>
<keyword evidence="2 5" id="KW-0689">Ribosomal protein</keyword>
<comment type="pathway">
    <text evidence="4">Amino-acid biosynthesis.</text>
</comment>
<dbReference type="GO" id="GO:0006412">
    <property type="term" value="P:translation"/>
    <property type="evidence" value="ECO:0007669"/>
    <property type="project" value="InterPro"/>
</dbReference>
<evidence type="ECO:0000256" key="6">
    <source>
        <dbReference type="SAM" id="MobiDB-lite"/>
    </source>
</evidence>
<gene>
    <name evidence="9" type="ORF">SHERM_02952</name>
</gene>
<dbReference type="FunFam" id="4.10.860.130:FF:000001">
    <property type="entry name" value="40S ribosomal protein S13"/>
    <property type="match status" value="1"/>
</dbReference>
<dbReference type="CDD" id="cd00353">
    <property type="entry name" value="Ribosomal_S15p_S13e"/>
    <property type="match status" value="1"/>
</dbReference>
<dbReference type="GO" id="GO:0070181">
    <property type="term" value="F:small ribosomal subunit rRNA binding"/>
    <property type="evidence" value="ECO:0007669"/>
    <property type="project" value="TreeGrafter"/>
</dbReference>
<dbReference type="InterPro" id="IPR023029">
    <property type="entry name" value="Ribosomal_uS15_arc_euk"/>
</dbReference>
<comment type="caution">
    <text evidence="9">The sequence shown here is derived from an EMBL/GenBank/DDBJ whole genome shotgun (WGS) entry which is preliminary data.</text>
</comment>
<dbReference type="InterPro" id="IPR015878">
    <property type="entry name" value="Ado_hCys_hydrolase_NAD-bd"/>
</dbReference>
<dbReference type="InterPro" id="IPR000589">
    <property type="entry name" value="Ribosomal_uS15"/>
</dbReference>
<dbReference type="InterPro" id="IPR009068">
    <property type="entry name" value="uS15_NS1_RNA-bd_sf"/>
</dbReference>
<dbReference type="InterPro" id="IPR012606">
    <property type="entry name" value="Ribosomal_uS15_N"/>
</dbReference>
<accession>A0A9N7NIE7</accession>
<reference evidence="9" key="1">
    <citation type="submission" date="2019-12" db="EMBL/GenBank/DDBJ databases">
        <authorList>
            <person name="Scholes J."/>
        </authorList>
    </citation>
    <scope>NUCLEOTIDE SEQUENCE</scope>
</reference>
<feature type="domain" description="Small ribosomal subunit protein uS15 N-terminal" evidence="8">
    <location>
        <begin position="153"/>
        <end position="197"/>
    </location>
</feature>
<keyword evidence="10" id="KW-1185">Reference proteome</keyword>
<feature type="domain" description="S-adenosyl-L-homocysteine hydrolase NAD binding" evidence="7">
    <location>
        <begin position="59"/>
        <end position="267"/>
    </location>
</feature>
<dbReference type="Pfam" id="PF08069">
    <property type="entry name" value="Ribosomal_S13_N"/>
    <property type="match status" value="1"/>
</dbReference>
<evidence type="ECO:0000313" key="10">
    <source>
        <dbReference type="Proteomes" id="UP001153555"/>
    </source>
</evidence>
<dbReference type="PANTHER" id="PTHR11885:SF25">
    <property type="entry name" value="SMALL RIBOSOMAL SUBUNIT PROTEIN US15Y-RELATED"/>
    <property type="match status" value="1"/>
</dbReference>
<proteinExistence type="inferred from homology"/>
<keyword evidence="3 5" id="KW-0687">Ribonucleoprotein</keyword>
<dbReference type="PROSITE" id="PS00362">
    <property type="entry name" value="RIBOSOMAL_S15"/>
    <property type="match status" value="1"/>
</dbReference>
<evidence type="ECO:0000256" key="5">
    <source>
        <dbReference type="RuleBase" id="RU003919"/>
    </source>
</evidence>
<dbReference type="Gene3D" id="4.10.860.130">
    <property type="match status" value="1"/>
</dbReference>
<dbReference type="Gene3D" id="3.40.50.1480">
    <property type="entry name" value="Adenosylhomocysteinase-like"/>
    <property type="match status" value="1"/>
</dbReference>
<dbReference type="SUPFAM" id="SSF47060">
    <property type="entry name" value="S15/NS1 RNA-binding domain"/>
    <property type="match status" value="1"/>
</dbReference>
<dbReference type="Pfam" id="PF00312">
    <property type="entry name" value="Ribosomal_S15"/>
    <property type="match status" value="1"/>
</dbReference>